<evidence type="ECO:0000256" key="1">
    <source>
        <dbReference type="SAM" id="MobiDB-lite"/>
    </source>
</evidence>
<dbReference type="Proteomes" id="UP001209878">
    <property type="component" value="Unassembled WGS sequence"/>
</dbReference>
<accession>A0AAD9NM26</accession>
<reference evidence="2" key="1">
    <citation type="journal article" date="2023" name="Mol. Biol. Evol.">
        <title>Third-Generation Sequencing Reveals the Adaptive Role of the Epigenome in Three Deep-Sea Polychaetes.</title>
        <authorList>
            <person name="Perez M."/>
            <person name="Aroh O."/>
            <person name="Sun Y."/>
            <person name="Lan Y."/>
            <person name="Juniper S.K."/>
            <person name="Young C.R."/>
            <person name="Angers B."/>
            <person name="Qian P.Y."/>
        </authorList>
    </citation>
    <scope>NUCLEOTIDE SEQUENCE</scope>
    <source>
        <strain evidence="2">R07B-5</strain>
    </source>
</reference>
<evidence type="ECO:0000313" key="2">
    <source>
        <dbReference type="EMBL" id="KAK2175252.1"/>
    </source>
</evidence>
<gene>
    <name evidence="2" type="ORF">NP493_742g01015</name>
</gene>
<organism evidence="2 3">
    <name type="scientific">Ridgeia piscesae</name>
    <name type="common">Tubeworm</name>
    <dbReference type="NCBI Taxonomy" id="27915"/>
    <lineage>
        <taxon>Eukaryota</taxon>
        <taxon>Metazoa</taxon>
        <taxon>Spiralia</taxon>
        <taxon>Lophotrochozoa</taxon>
        <taxon>Annelida</taxon>
        <taxon>Polychaeta</taxon>
        <taxon>Sedentaria</taxon>
        <taxon>Canalipalpata</taxon>
        <taxon>Sabellida</taxon>
        <taxon>Siboglinidae</taxon>
        <taxon>Ridgeia</taxon>
    </lineage>
</organism>
<sequence>MDKSANNRRNQAGVFRCDHGVKGQKESGEKPRLRRGRMEKQHGEDERVNIDRMKVSKLVQDKLEEYINYGKRQERFDPGGVYRTTPRMYAYDITYKVLDHLDVGERKRTLSGRHRPSGSAHVPCLAPKYHTHSRQVTPRKEAARLTKYAEQLLERFPIEKLNVIHRYRPNCPNVQRSVGNGDMSNYSCHFGAALNTYSYIQYYIRQGLDSGNPKHCGRLKKLQKVQITSS</sequence>
<feature type="compositionally biased region" description="Basic and acidic residues" evidence="1">
    <location>
        <begin position="16"/>
        <end position="44"/>
    </location>
</feature>
<protein>
    <submittedName>
        <fullName evidence="2">Uncharacterized protein</fullName>
    </submittedName>
</protein>
<evidence type="ECO:0000313" key="3">
    <source>
        <dbReference type="Proteomes" id="UP001209878"/>
    </source>
</evidence>
<keyword evidence="3" id="KW-1185">Reference proteome</keyword>
<dbReference type="AlphaFoldDB" id="A0AAD9NM26"/>
<proteinExistence type="predicted"/>
<feature type="region of interest" description="Disordered" evidence="1">
    <location>
        <begin position="1"/>
        <end position="44"/>
    </location>
</feature>
<name>A0AAD9NM26_RIDPI</name>
<comment type="caution">
    <text evidence="2">The sequence shown here is derived from an EMBL/GenBank/DDBJ whole genome shotgun (WGS) entry which is preliminary data.</text>
</comment>
<dbReference type="EMBL" id="JAODUO010000741">
    <property type="protein sequence ID" value="KAK2175252.1"/>
    <property type="molecule type" value="Genomic_DNA"/>
</dbReference>